<sequence length="82" mass="9936">MEIMKILKQYMLFPQTEVKNFRLYSRTKRISSRSNLIEFFNYCNYINFWKYTKKRNCVKSSNNPKCSCCNSTRGNNKYSSFV</sequence>
<dbReference type="KEGG" id="pcy:PCYB_002580"/>
<protein>
    <recommendedName>
        <fullName evidence="3">CYIR protein</fullName>
    </recommendedName>
</protein>
<dbReference type="EMBL" id="DF157243">
    <property type="protein sequence ID" value="GAB69509.1"/>
    <property type="molecule type" value="Genomic_DNA"/>
</dbReference>
<evidence type="ECO:0000313" key="2">
    <source>
        <dbReference type="Proteomes" id="UP000006319"/>
    </source>
</evidence>
<gene>
    <name evidence="1" type="ORF">PCYB_002580</name>
</gene>
<dbReference type="Proteomes" id="UP000006319">
    <property type="component" value="Unassembled WGS sequence"/>
</dbReference>
<dbReference type="AlphaFoldDB" id="K6UZU7"/>
<organism evidence="1 2">
    <name type="scientific">Plasmodium cynomolgi (strain B)</name>
    <dbReference type="NCBI Taxonomy" id="1120755"/>
    <lineage>
        <taxon>Eukaryota</taxon>
        <taxon>Sar</taxon>
        <taxon>Alveolata</taxon>
        <taxon>Apicomplexa</taxon>
        <taxon>Aconoidasida</taxon>
        <taxon>Haemosporida</taxon>
        <taxon>Plasmodiidae</taxon>
        <taxon>Plasmodium</taxon>
        <taxon>Plasmodium (Plasmodium)</taxon>
    </lineage>
</organism>
<name>K6UZU7_PLACD</name>
<dbReference type="GeneID" id="14696051"/>
<dbReference type="VEuPathDB" id="PlasmoDB:PCYB_002580"/>
<evidence type="ECO:0000313" key="1">
    <source>
        <dbReference type="EMBL" id="GAB69509.1"/>
    </source>
</evidence>
<reference evidence="1 2" key="1">
    <citation type="journal article" date="2012" name="Nat. Genet.">
        <title>Plasmodium cynomolgi genome sequences provide insight into Plasmodium vivax and the monkey malaria clade.</title>
        <authorList>
            <person name="Tachibana S."/>
            <person name="Sullivan S.A."/>
            <person name="Kawai S."/>
            <person name="Nakamura S."/>
            <person name="Kim H.R."/>
            <person name="Goto N."/>
            <person name="Arisue N."/>
            <person name="Palacpac N.M.Q."/>
            <person name="Honma H."/>
            <person name="Yagi M."/>
            <person name="Tougan T."/>
            <person name="Katakai Y."/>
            <person name="Kaneko O."/>
            <person name="Mita T."/>
            <person name="Kita K."/>
            <person name="Yasutomi Y."/>
            <person name="Sutton P.L."/>
            <person name="Shakhbatyan R."/>
            <person name="Horii T."/>
            <person name="Yasunaga T."/>
            <person name="Barnwell J.W."/>
            <person name="Escalante A.A."/>
            <person name="Carlton J.M."/>
            <person name="Tanabe K."/>
        </authorList>
    </citation>
    <scope>NUCLEOTIDE SEQUENCE [LARGE SCALE GENOMIC DNA]</scope>
    <source>
        <strain evidence="1 2">B</strain>
    </source>
</reference>
<keyword evidence="2" id="KW-1185">Reference proteome</keyword>
<feature type="non-terminal residue" evidence="1">
    <location>
        <position position="82"/>
    </location>
</feature>
<proteinExistence type="predicted"/>
<evidence type="ECO:0008006" key="3">
    <source>
        <dbReference type="Google" id="ProtNLM"/>
    </source>
</evidence>
<accession>K6UZU7</accession>
<dbReference type="RefSeq" id="XP_004227727.1">
    <property type="nucleotide sequence ID" value="XM_004227679.1"/>
</dbReference>